<gene>
    <name evidence="2" type="ORF">Smic_86540</name>
</gene>
<evidence type="ECO:0008006" key="4">
    <source>
        <dbReference type="Google" id="ProtNLM"/>
    </source>
</evidence>
<accession>A0A7J0D5U4</accession>
<dbReference type="AlphaFoldDB" id="A0A7J0D5U4"/>
<comment type="caution">
    <text evidence="2">The sequence shown here is derived from an EMBL/GenBank/DDBJ whole genome shotgun (WGS) entry which is preliminary data.</text>
</comment>
<dbReference type="Proteomes" id="UP000498740">
    <property type="component" value="Unassembled WGS sequence"/>
</dbReference>
<organism evidence="2 3">
    <name type="scientific">Streptomyces microflavus</name>
    <name type="common">Streptomyces lipmanii</name>
    <dbReference type="NCBI Taxonomy" id="1919"/>
    <lineage>
        <taxon>Bacteria</taxon>
        <taxon>Bacillati</taxon>
        <taxon>Actinomycetota</taxon>
        <taxon>Actinomycetes</taxon>
        <taxon>Kitasatosporales</taxon>
        <taxon>Streptomycetaceae</taxon>
        <taxon>Streptomyces</taxon>
    </lineage>
</organism>
<reference evidence="2 3" key="1">
    <citation type="submission" date="2020-05" db="EMBL/GenBank/DDBJ databases">
        <title>Whole genome shotgun sequence of Streptomyces microflavus NBRC 13062.</title>
        <authorList>
            <person name="Komaki H."/>
            <person name="Tamura T."/>
        </authorList>
    </citation>
    <scope>NUCLEOTIDE SEQUENCE [LARGE SCALE GENOMIC DNA]</scope>
    <source>
        <strain evidence="2 3">NBRC 13062</strain>
    </source>
</reference>
<evidence type="ECO:0000256" key="1">
    <source>
        <dbReference type="SAM" id="MobiDB-lite"/>
    </source>
</evidence>
<protein>
    <recommendedName>
        <fullName evidence="4">Tn3 transposase DDE domain-containing protein</fullName>
    </recommendedName>
</protein>
<proteinExistence type="predicted"/>
<sequence>MGCPEGGAAGHRAGGNVIRTLQLLRFLSDTPLRRRIVRRQVGPEDLAHISPYLTEHINRFGEFSTHKLGIHPAAYGPKADLAGEPAPTGPARPGPMPPSFRRRNRRPGTTGVAG</sequence>
<name>A0A7J0D5U4_STRMI</name>
<evidence type="ECO:0000313" key="3">
    <source>
        <dbReference type="Proteomes" id="UP000498740"/>
    </source>
</evidence>
<feature type="compositionally biased region" description="Pro residues" evidence="1">
    <location>
        <begin position="87"/>
        <end position="98"/>
    </location>
</feature>
<evidence type="ECO:0000313" key="2">
    <source>
        <dbReference type="EMBL" id="GFN10098.1"/>
    </source>
</evidence>
<feature type="region of interest" description="Disordered" evidence="1">
    <location>
        <begin position="76"/>
        <end position="114"/>
    </location>
</feature>
<dbReference type="EMBL" id="BLWD01000004">
    <property type="protein sequence ID" value="GFN10098.1"/>
    <property type="molecule type" value="Genomic_DNA"/>
</dbReference>